<comment type="caution">
    <text evidence="5">The sequence shown here is derived from an EMBL/GenBank/DDBJ whole genome shotgun (WGS) entry which is preliminary data.</text>
</comment>
<dbReference type="PANTHER" id="PTHR15704">
    <property type="entry name" value="SUPERKILLER 3 PROTEIN-RELATED"/>
    <property type="match status" value="1"/>
</dbReference>
<dbReference type="Gene3D" id="1.25.40.10">
    <property type="entry name" value="Tetratricopeptide repeat domain"/>
    <property type="match status" value="1"/>
</dbReference>
<evidence type="ECO:0000313" key="5">
    <source>
        <dbReference type="EMBL" id="MFD2265466.1"/>
    </source>
</evidence>
<feature type="chain" id="PRO_5046008530" evidence="4">
    <location>
        <begin position="23"/>
        <end position="152"/>
    </location>
</feature>
<evidence type="ECO:0000256" key="3">
    <source>
        <dbReference type="PROSITE-ProRule" id="PRU00339"/>
    </source>
</evidence>
<name>A0ABW5DYE9_9PROT</name>
<dbReference type="Pfam" id="PF07719">
    <property type="entry name" value="TPR_2"/>
    <property type="match status" value="1"/>
</dbReference>
<dbReference type="RefSeq" id="WP_379878836.1">
    <property type="nucleotide sequence ID" value="NZ_JBHUIP010000016.1"/>
</dbReference>
<keyword evidence="2 3" id="KW-0802">TPR repeat</keyword>
<dbReference type="InterPro" id="IPR013105">
    <property type="entry name" value="TPR_2"/>
</dbReference>
<proteinExistence type="predicted"/>
<sequence length="152" mass="15850">MKVVAAALVAVVLAGVPGAGFAMGAVGQPTPAKEGSTEQGSQLAKDGKFKEAIAVLTGVVEKTPTDVEAHNMLGFSYRSLKDYPMAATHYRAALSLDPRHKGALNYYGELFLSTGDLTSAQEMLDRLVQVCPSGCAERDELAAHLAKAKGAS</sequence>
<reference evidence="6" key="1">
    <citation type="journal article" date="2019" name="Int. J. Syst. Evol. Microbiol.">
        <title>The Global Catalogue of Microorganisms (GCM) 10K type strain sequencing project: providing services to taxonomists for standard genome sequencing and annotation.</title>
        <authorList>
            <consortium name="The Broad Institute Genomics Platform"/>
            <consortium name="The Broad Institute Genome Sequencing Center for Infectious Disease"/>
            <person name="Wu L."/>
            <person name="Ma J."/>
        </authorList>
    </citation>
    <scope>NUCLEOTIDE SEQUENCE [LARGE SCALE GENOMIC DNA]</scope>
    <source>
        <strain evidence="6">CGMCC 1.19062</strain>
    </source>
</reference>
<dbReference type="EMBL" id="JBHUIP010000016">
    <property type="protein sequence ID" value="MFD2265466.1"/>
    <property type="molecule type" value="Genomic_DNA"/>
</dbReference>
<feature type="repeat" description="TPR" evidence="3">
    <location>
        <begin position="67"/>
        <end position="100"/>
    </location>
</feature>
<dbReference type="InterPro" id="IPR039226">
    <property type="entry name" value="Ski3/TTC37"/>
</dbReference>
<gene>
    <name evidence="5" type="ORF">ACFSM5_21370</name>
</gene>
<accession>A0ABW5DYE9</accession>
<dbReference type="PANTHER" id="PTHR15704:SF7">
    <property type="entry name" value="SUPERKILLER COMPLEX PROTEIN 3"/>
    <property type="match status" value="1"/>
</dbReference>
<evidence type="ECO:0000256" key="2">
    <source>
        <dbReference type="ARBA" id="ARBA00022803"/>
    </source>
</evidence>
<keyword evidence="4" id="KW-0732">Signal</keyword>
<dbReference type="InterPro" id="IPR019734">
    <property type="entry name" value="TPR_rpt"/>
</dbReference>
<dbReference type="SMART" id="SM00028">
    <property type="entry name" value="TPR"/>
    <property type="match status" value="1"/>
</dbReference>
<dbReference type="Proteomes" id="UP001597295">
    <property type="component" value="Unassembled WGS sequence"/>
</dbReference>
<evidence type="ECO:0000313" key="6">
    <source>
        <dbReference type="Proteomes" id="UP001597295"/>
    </source>
</evidence>
<protein>
    <submittedName>
        <fullName evidence="5">Tetratricopeptide repeat protein</fullName>
    </submittedName>
</protein>
<evidence type="ECO:0000256" key="4">
    <source>
        <dbReference type="SAM" id="SignalP"/>
    </source>
</evidence>
<dbReference type="PROSITE" id="PS50005">
    <property type="entry name" value="TPR"/>
    <property type="match status" value="1"/>
</dbReference>
<dbReference type="SUPFAM" id="SSF48452">
    <property type="entry name" value="TPR-like"/>
    <property type="match status" value="1"/>
</dbReference>
<feature type="signal peptide" evidence="4">
    <location>
        <begin position="1"/>
        <end position="22"/>
    </location>
</feature>
<keyword evidence="6" id="KW-1185">Reference proteome</keyword>
<dbReference type="InterPro" id="IPR011990">
    <property type="entry name" value="TPR-like_helical_dom_sf"/>
</dbReference>
<evidence type="ECO:0000256" key="1">
    <source>
        <dbReference type="ARBA" id="ARBA00022737"/>
    </source>
</evidence>
<keyword evidence="1" id="KW-0677">Repeat</keyword>
<organism evidence="5 6">
    <name type="scientific">Lacibacterium aquatile</name>
    <dbReference type="NCBI Taxonomy" id="1168082"/>
    <lineage>
        <taxon>Bacteria</taxon>
        <taxon>Pseudomonadati</taxon>
        <taxon>Pseudomonadota</taxon>
        <taxon>Alphaproteobacteria</taxon>
        <taxon>Rhodospirillales</taxon>
        <taxon>Rhodospirillaceae</taxon>
    </lineage>
</organism>